<evidence type="ECO:0000256" key="2">
    <source>
        <dbReference type="SAM" id="SignalP"/>
    </source>
</evidence>
<sequence>FMFRMRLCNLILLIYILLLVPQLLLSTSHDYYSELFGTSDFALISQQNCARFIETDVGSRLGQCPVGLSETHNLDELDHDCPNVRAGSVRSHLVRDVHQKYTPRLLFILVNNTTKQINYGIEKLSLAGNNSQWRTPATLKETSYTGYQMQNGETLADSIFDTQSGLLYLIIKSKENPSLNYPVRRLRLVYISNIFRGRTEFWDFGREFALHMNTWKSFDWVENPYEHTVYYAKQNASHTAIHRLPISEVLASLIDGTEGVWLSDVPDSRRFLIWAQNGAMISMARNKDDRGPIASYYLRNTTLEKGKICAITDKHLDAEQWPKTRRLITVFDWDYCMLAYGGDGRKGADGRQCPVYYDVLAVIDKSGSNNTIFIVLIVLLTMISVVLAVYVCLLKRNLEDSLPNDDRKPVPYYPSGQPLDSTFDMSVDRWDQY</sequence>
<proteinExistence type="predicted"/>
<dbReference type="AlphaFoldDB" id="A0AAV5SX83"/>
<feature type="transmembrane region" description="Helical" evidence="1">
    <location>
        <begin position="372"/>
        <end position="393"/>
    </location>
</feature>
<protein>
    <submittedName>
        <fullName evidence="3">Uncharacterized protein</fullName>
    </submittedName>
</protein>
<feature type="signal peptide" evidence="2">
    <location>
        <begin position="1"/>
        <end position="26"/>
    </location>
</feature>
<evidence type="ECO:0000256" key="1">
    <source>
        <dbReference type="SAM" id="Phobius"/>
    </source>
</evidence>
<accession>A0AAV5SX83</accession>
<comment type="caution">
    <text evidence="3">The sequence shown here is derived from an EMBL/GenBank/DDBJ whole genome shotgun (WGS) entry which is preliminary data.</text>
</comment>
<name>A0AAV5SX83_9BILA</name>
<gene>
    <name evidence="3" type="ORF">PENTCL1PPCAC_7039</name>
</gene>
<reference evidence="3" key="1">
    <citation type="submission" date="2023-10" db="EMBL/GenBank/DDBJ databases">
        <title>Genome assembly of Pristionchus species.</title>
        <authorList>
            <person name="Yoshida K."/>
            <person name="Sommer R.J."/>
        </authorList>
    </citation>
    <scope>NUCLEOTIDE SEQUENCE</scope>
    <source>
        <strain evidence="3">RS0144</strain>
    </source>
</reference>
<keyword evidence="1" id="KW-0472">Membrane</keyword>
<keyword evidence="1" id="KW-0812">Transmembrane</keyword>
<keyword evidence="1" id="KW-1133">Transmembrane helix</keyword>
<keyword evidence="2" id="KW-0732">Signal</keyword>
<evidence type="ECO:0000313" key="3">
    <source>
        <dbReference type="EMBL" id="GMS84864.1"/>
    </source>
</evidence>
<evidence type="ECO:0000313" key="4">
    <source>
        <dbReference type="Proteomes" id="UP001432027"/>
    </source>
</evidence>
<organism evidence="3 4">
    <name type="scientific">Pristionchus entomophagus</name>
    <dbReference type="NCBI Taxonomy" id="358040"/>
    <lineage>
        <taxon>Eukaryota</taxon>
        <taxon>Metazoa</taxon>
        <taxon>Ecdysozoa</taxon>
        <taxon>Nematoda</taxon>
        <taxon>Chromadorea</taxon>
        <taxon>Rhabditida</taxon>
        <taxon>Rhabditina</taxon>
        <taxon>Diplogasteromorpha</taxon>
        <taxon>Diplogasteroidea</taxon>
        <taxon>Neodiplogasteridae</taxon>
        <taxon>Pristionchus</taxon>
    </lineage>
</organism>
<feature type="non-terminal residue" evidence="3">
    <location>
        <position position="1"/>
    </location>
</feature>
<keyword evidence="4" id="KW-1185">Reference proteome</keyword>
<feature type="chain" id="PRO_5043921537" evidence="2">
    <location>
        <begin position="27"/>
        <end position="433"/>
    </location>
</feature>
<dbReference type="Proteomes" id="UP001432027">
    <property type="component" value="Unassembled WGS sequence"/>
</dbReference>
<dbReference type="EMBL" id="BTSX01000002">
    <property type="protein sequence ID" value="GMS84864.1"/>
    <property type="molecule type" value="Genomic_DNA"/>
</dbReference>